<evidence type="ECO:0000256" key="6">
    <source>
        <dbReference type="ARBA" id="ARBA00023277"/>
    </source>
</evidence>
<reference evidence="13" key="2">
    <citation type="submission" date="2015-01" db="EMBL/GenBank/DDBJ databases">
        <title>Evolutionary Origins and Diversification of the Mycorrhizal Mutualists.</title>
        <authorList>
            <consortium name="DOE Joint Genome Institute"/>
            <consortium name="Mycorrhizal Genomics Consortium"/>
            <person name="Kohler A."/>
            <person name="Kuo A."/>
            <person name="Nagy L.G."/>
            <person name="Floudas D."/>
            <person name="Copeland A."/>
            <person name="Barry K.W."/>
            <person name="Cichocki N."/>
            <person name="Veneault-Fourrey C."/>
            <person name="LaButti K."/>
            <person name="Lindquist E.A."/>
            <person name="Lipzen A."/>
            <person name="Lundell T."/>
            <person name="Morin E."/>
            <person name="Murat C."/>
            <person name="Riley R."/>
            <person name="Ohm R."/>
            <person name="Sun H."/>
            <person name="Tunlid A."/>
            <person name="Henrissat B."/>
            <person name="Grigoriev I.V."/>
            <person name="Hibbett D.S."/>
            <person name="Martin F."/>
        </authorList>
    </citation>
    <scope>NUCLEOTIDE SEQUENCE [LARGE SCALE GENOMIC DNA]</scope>
    <source>
        <strain evidence="13">Zn</strain>
    </source>
</reference>
<dbReference type="InParanoid" id="A0A0C3HUN9"/>
<evidence type="ECO:0000256" key="5">
    <source>
        <dbReference type="ARBA" id="ARBA00022801"/>
    </source>
</evidence>
<dbReference type="SUPFAM" id="SSF51338">
    <property type="entry name" value="Composite domain of metallo-dependent hydrolases"/>
    <property type="match status" value="1"/>
</dbReference>
<feature type="binding site" evidence="9">
    <location>
        <position position="291"/>
    </location>
    <ligand>
        <name>substrate</name>
    </ligand>
</feature>
<gene>
    <name evidence="12" type="ORF">OIDMADRAFT_156167</name>
</gene>
<feature type="binding site" evidence="9">
    <location>
        <begin position="349"/>
        <end position="351"/>
    </location>
    <ligand>
        <name>substrate</name>
    </ligand>
</feature>
<dbReference type="AlphaFoldDB" id="A0A0C3HUN9"/>
<evidence type="ECO:0000313" key="12">
    <source>
        <dbReference type="EMBL" id="KIN06715.1"/>
    </source>
</evidence>
<dbReference type="PANTHER" id="PTHR11113:SF14">
    <property type="entry name" value="N-ACETYLGLUCOSAMINE-6-PHOSPHATE DEACETYLASE"/>
    <property type="match status" value="1"/>
</dbReference>
<dbReference type="InterPro" id="IPR032466">
    <property type="entry name" value="Metal_Hydrolase"/>
</dbReference>
<dbReference type="Proteomes" id="UP000054321">
    <property type="component" value="Unassembled WGS sequence"/>
</dbReference>
<feature type="binding site" evidence="10">
    <location>
        <position position="232"/>
    </location>
    <ligand>
        <name>Zn(2+)</name>
        <dbReference type="ChEBI" id="CHEBI:29105"/>
    </ligand>
</feature>
<evidence type="ECO:0000256" key="2">
    <source>
        <dbReference type="ARBA" id="ARBA00011899"/>
    </source>
</evidence>
<keyword evidence="6" id="KW-0119">Carbohydrate metabolism</keyword>
<proteinExistence type="inferred from homology"/>
<name>A0A0C3HUN9_OIDMZ</name>
<feature type="binding site" evidence="9">
    <location>
        <position position="264"/>
    </location>
    <ligand>
        <name>substrate</name>
    </ligand>
</feature>
<dbReference type="EMBL" id="KN832871">
    <property type="protein sequence ID" value="KIN06715.1"/>
    <property type="molecule type" value="Genomic_DNA"/>
</dbReference>
<dbReference type="PANTHER" id="PTHR11113">
    <property type="entry name" value="N-ACETYLGLUCOSAMINE-6-PHOSPHATE DEACETYLASE"/>
    <property type="match status" value="1"/>
</dbReference>
<dbReference type="InterPro" id="IPR006680">
    <property type="entry name" value="Amidohydro-rel"/>
</dbReference>
<evidence type="ECO:0000259" key="11">
    <source>
        <dbReference type="Pfam" id="PF01979"/>
    </source>
</evidence>
<evidence type="ECO:0000256" key="9">
    <source>
        <dbReference type="PIRSR" id="PIRSR038994-2"/>
    </source>
</evidence>
<dbReference type="CDD" id="cd00854">
    <property type="entry name" value="NagA"/>
    <property type="match status" value="1"/>
</dbReference>
<feature type="binding site" evidence="10">
    <location>
        <position position="151"/>
    </location>
    <ligand>
        <name>Zn(2+)</name>
        <dbReference type="ChEBI" id="CHEBI:29105"/>
    </ligand>
</feature>
<dbReference type="STRING" id="913774.A0A0C3HUN9"/>
<evidence type="ECO:0000256" key="3">
    <source>
        <dbReference type="ARBA" id="ARBA00018029"/>
    </source>
</evidence>
<dbReference type="OrthoDB" id="10264777at2759"/>
<dbReference type="FunFam" id="3.20.20.140:FF:000065">
    <property type="entry name" value="N-acetylglucosamine-6-phosphate deacetylase"/>
    <property type="match status" value="1"/>
</dbReference>
<reference evidence="12 13" key="1">
    <citation type="submission" date="2014-04" db="EMBL/GenBank/DDBJ databases">
        <authorList>
            <consortium name="DOE Joint Genome Institute"/>
            <person name="Kuo A."/>
            <person name="Martino E."/>
            <person name="Perotto S."/>
            <person name="Kohler A."/>
            <person name="Nagy L.G."/>
            <person name="Floudas D."/>
            <person name="Copeland A."/>
            <person name="Barry K.W."/>
            <person name="Cichocki N."/>
            <person name="Veneault-Fourrey C."/>
            <person name="LaButti K."/>
            <person name="Lindquist E.A."/>
            <person name="Lipzen A."/>
            <person name="Lundell T."/>
            <person name="Morin E."/>
            <person name="Murat C."/>
            <person name="Sun H."/>
            <person name="Tunlid A."/>
            <person name="Henrissat B."/>
            <person name="Grigoriev I.V."/>
            <person name="Hibbett D.S."/>
            <person name="Martin F."/>
            <person name="Nordberg H.P."/>
            <person name="Cantor M.N."/>
            <person name="Hua S.X."/>
        </authorList>
    </citation>
    <scope>NUCLEOTIDE SEQUENCE [LARGE SCALE GENOMIC DNA]</scope>
    <source>
        <strain evidence="12 13">Zn</strain>
    </source>
</reference>
<dbReference type="InterPro" id="IPR011059">
    <property type="entry name" value="Metal-dep_hydrolase_composite"/>
</dbReference>
<keyword evidence="4 10" id="KW-0479">Metal-binding</keyword>
<evidence type="ECO:0000256" key="1">
    <source>
        <dbReference type="ARBA" id="ARBA00010716"/>
    </source>
</evidence>
<keyword evidence="13" id="KW-1185">Reference proteome</keyword>
<comment type="catalytic activity">
    <reaction evidence="7">
        <text>N-acetyl-D-glucosamine 6-phosphate + H2O = D-glucosamine 6-phosphate + acetate</text>
        <dbReference type="Rhea" id="RHEA:22936"/>
        <dbReference type="ChEBI" id="CHEBI:15377"/>
        <dbReference type="ChEBI" id="CHEBI:30089"/>
        <dbReference type="ChEBI" id="CHEBI:57513"/>
        <dbReference type="ChEBI" id="CHEBI:58725"/>
        <dbReference type="EC" id="3.5.1.25"/>
    </reaction>
</comment>
<dbReference type="Gene3D" id="3.20.20.140">
    <property type="entry name" value="Metal-dependent hydrolases"/>
    <property type="match status" value="1"/>
</dbReference>
<dbReference type="PIRSF" id="PIRSF038994">
    <property type="entry name" value="NagA"/>
    <property type="match status" value="1"/>
</dbReference>
<evidence type="ECO:0000256" key="4">
    <source>
        <dbReference type="ARBA" id="ARBA00022723"/>
    </source>
</evidence>
<organism evidence="12 13">
    <name type="scientific">Oidiodendron maius (strain Zn)</name>
    <dbReference type="NCBI Taxonomy" id="913774"/>
    <lineage>
        <taxon>Eukaryota</taxon>
        <taxon>Fungi</taxon>
        <taxon>Dikarya</taxon>
        <taxon>Ascomycota</taxon>
        <taxon>Pezizomycotina</taxon>
        <taxon>Leotiomycetes</taxon>
        <taxon>Leotiomycetes incertae sedis</taxon>
        <taxon>Myxotrichaceae</taxon>
        <taxon>Oidiodendron</taxon>
    </lineage>
</organism>
<evidence type="ECO:0000256" key="8">
    <source>
        <dbReference type="PIRSR" id="PIRSR038994-1"/>
    </source>
</evidence>
<dbReference type="SUPFAM" id="SSF51556">
    <property type="entry name" value="Metallo-dependent hydrolases"/>
    <property type="match status" value="1"/>
</dbReference>
<dbReference type="EC" id="3.5.1.25" evidence="2"/>
<dbReference type="InterPro" id="IPR003764">
    <property type="entry name" value="GlcNAc_6-P_deAcase"/>
</dbReference>
<comment type="similarity">
    <text evidence="1">Belongs to the metallo-dependent hydrolases superfamily. NagA family.</text>
</comment>
<evidence type="ECO:0000256" key="7">
    <source>
        <dbReference type="ARBA" id="ARBA00047647"/>
    </source>
</evidence>
<feature type="binding site" evidence="9">
    <location>
        <position position="162"/>
    </location>
    <ligand>
        <name>substrate</name>
    </ligand>
</feature>
<feature type="binding site" evidence="10">
    <location>
        <position position="253"/>
    </location>
    <ligand>
        <name>Zn(2+)</name>
        <dbReference type="ChEBI" id="CHEBI:29105"/>
    </ligand>
</feature>
<comment type="cofactor">
    <cofactor evidence="10">
        <name>a divalent metal cation</name>
        <dbReference type="ChEBI" id="CHEBI:60240"/>
    </cofactor>
    <text evidence="10">Binds 1 divalent metal cation per subunit.</text>
</comment>
<feature type="active site" description="Proton donor/acceptor" evidence="8">
    <location>
        <position position="313"/>
    </location>
</feature>
<dbReference type="GO" id="GO:0006046">
    <property type="term" value="P:N-acetylglucosamine catabolic process"/>
    <property type="evidence" value="ECO:0007669"/>
    <property type="project" value="TreeGrafter"/>
</dbReference>
<feature type="domain" description="Amidohydrolase-related" evidence="11">
    <location>
        <begin position="64"/>
        <end position="406"/>
    </location>
</feature>
<accession>A0A0C3HUN9</accession>
<dbReference type="Pfam" id="PF01979">
    <property type="entry name" value="Amidohydro_1"/>
    <property type="match status" value="1"/>
</dbReference>
<protein>
    <recommendedName>
        <fullName evidence="3">N-acetylglucosamine-6-phosphate deacetylase</fullName>
        <ecNumber evidence="2">3.5.1.25</ecNumber>
    </recommendedName>
</protein>
<dbReference type="NCBIfam" id="TIGR00221">
    <property type="entry name" value="nagA"/>
    <property type="match status" value="1"/>
</dbReference>
<feature type="binding site" evidence="9">
    <location>
        <begin position="256"/>
        <end position="257"/>
    </location>
    <ligand>
        <name>substrate</name>
    </ligand>
</feature>
<keyword evidence="5" id="KW-0378">Hydrolase</keyword>
<dbReference type="GO" id="GO:0008448">
    <property type="term" value="F:N-acetylglucosamine-6-phosphate deacetylase activity"/>
    <property type="evidence" value="ECO:0007669"/>
    <property type="project" value="UniProtKB-EC"/>
</dbReference>
<evidence type="ECO:0000256" key="10">
    <source>
        <dbReference type="PIRSR" id="PIRSR038994-3"/>
    </source>
</evidence>
<dbReference type="GO" id="GO:0046872">
    <property type="term" value="F:metal ion binding"/>
    <property type="evidence" value="ECO:0007669"/>
    <property type="project" value="UniProtKB-KW"/>
</dbReference>
<dbReference type="HOGENOM" id="CLU_032482_0_0_1"/>
<evidence type="ECO:0000313" key="13">
    <source>
        <dbReference type="Proteomes" id="UP000054321"/>
    </source>
</evidence>
<sequence>MPSAILTARERITKFTNCRLVRGTELVEQDLWVSSGSGKIVRSQEVFYGENIVPDTTIDLGGRIISPGMIDVQLNGAYGFNFSQLPEPGMSYEKSLRQVNKSLVQTGVTSYLPTVTSEQKEVYHHVLPFLGPSKGQRVAEDGAESLGAHVEGPFLNPTKNGIHKVENLITAGDFSDLEDCYGASNINPGEDPLDGSLLPPRIKMITAAPELGSMSKLIPSLTSRGIIFSMGHTEASYEDASLAVSRGCTMITHLFNAMRPLHHRNPGVFGVLGLAESQPRPSFGIIADGIHLHPTSVKIAFNAHPDGFVLVTDAMHLVGLPDGTYDWTNGERITKIGARLVLEADSSKIAGSSIALIGCVNNFLAWSGASIPQALKAVTATPAGMLGLAGVKGSLDNDADADLCIFSEEKGEHGELRLVVDQVWKFGTKVFDRLQ</sequence>